<feature type="coiled-coil region" evidence="14">
    <location>
        <begin position="215"/>
        <end position="242"/>
    </location>
</feature>
<dbReference type="PANTHER" id="PTHR45528:SF1">
    <property type="entry name" value="SENSOR HISTIDINE KINASE CPXA"/>
    <property type="match status" value="1"/>
</dbReference>
<dbReference type="InterPro" id="IPR036890">
    <property type="entry name" value="HATPase_C_sf"/>
</dbReference>
<dbReference type="SUPFAM" id="SSF158472">
    <property type="entry name" value="HAMP domain-like"/>
    <property type="match status" value="1"/>
</dbReference>
<dbReference type="Pfam" id="PF00672">
    <property type="entry name" value="HAMP"/>
    <property type="match status" value="1"/>
</dbReference>
<evidence type="ECO:0000256" key="9">
    <source>
        <dbReference type="ARBA" id="ARBA00022777"/>
    </source>
</evidence>
<dbReference type="RefSeq" id="WP_188377898.1">
    <property type="nucleotide sequence ID" value="NZ_BMEL01000003.1"/>
</dbReference>
<evidence type="ECO:0000256" key="12">
    <source>
        <dbReference type="ARBA" id="ARBA00023012"/>
    </source>
</evidence>
<dbReference type="InterPro" id="IPR004358">
    <property type="entry name" value="Sig_transdc_His_kin-like_C"/>
</dbReference>
<keyword evidence="14" id="KW-0175">Coiled coil</keyword>
<dbReference type="GO" id="GO:0000155">
    <property type="term" value="F:phosphorelay sensor kinase activity"/>
    <property type="evidence" value="ECO:0007669"/>
    <property type="project" value="InterPro"/>
</dbReference>
<evidence type="ECO:0000256" key="3">
    <source>
        <dbReference type="ARBA" id="ARBA00012438"/>
    </source>
</evidence>
<dbReference type="Pfam" id="PF02518">
    <property type="entry name" value="HATPase_c"/>
    <property type="match status" value="1"/>
</dbReference>
<feature type="transmembrane region" description="Helical" evidence="15">
    <location>
        <begin position="162"/>
        <end position="184"/>
    </location>
</feature>
<keyword evidence="10" id="KW-0067">ATP-binding</keyword>
<evidence type="ECO:0000256" key="11">
    <source>
        <dbReference type="ARBA" id="ARBA00022989"/>
    </source>
</evidence>
<comment type="caution">
    <text evidence="18">The sequence shown here is derived from an EMBL/GenBank/DDBJ whole genome shotgun (WGS) entry which is preliminary data.</text>
</comment>
<dbReference type="InterPro" id="IPR003660">
    <property type="entry name" value="HAMP_dom"/>
</dbReference>
<dbReference type="Gene3D" id="6.10.340.10">
    <property type="match status" value="1"/>
</dbReference>
<dbReference type="SUPFAM" id="SSF47384">
    <property type="entry name" value="Homodimeric domain of signal transducing histidine kinase"/>
    <property type="match status" value="1"/>
</dbReference>
<reference evidence="18" key="1">
    <citation type="journal article" date="2014" name="Int. J. Syst. Evol. Microbiol.">
        <title>Complete genome sequence of Corynebacterium casei LMG S-19264T (=DSM 44701T), isolated from a smear-ripened cheese.</title>
        <authorList>
            <consortium name="US DOE Joint Genome Institute (JGI-PGF)"/>
            <person name="Walter F."/>
            <person name="Albersmeier A."/>
            <person name="Kalinowski J."/>
            <person name="Ruckert C."/>
        </authorList>
    </citation>
    <scope>NUCLEOTIDE SEQUENCE</scope>
    <source>
        <strain evidence="18">CGMCC 1.12153</strain>
    </source>
</reference>
<reference evidence="18" key="2">
    <citation type="submission" date="2020-09" db="EMBL/GenBank/DDBJ databases">
        <authorList>
            <person name="Sun Q."/>
            <person name="Zhou Y."/>
        </authorList>
    </citation>
    <scope>NUCLEOTIDE SEQUENCE</scope>
    <source>
        <strain evidence="18">CGMCC 1.12153</strain>
    </source>
</reference>
<keyword evidence="13 15" id="KW-0472">Membrane</keyword>
<dbReference type="SMART" id="SM00387">
    <property type="entry name" value="HATPase_c"/>
    <property type="match status" value="1"/>
</dbReference>
<comment type="catalytic activity">
    <reaction evidence="1">
        <text>ATP + protein L-histidine = ADP + protein N-phospho-L-histidine.</text>
        <dbReference type="EC" id="2.7.13.3"/>
    </reaction>
</comment>
<dbReference type="InterPro" id="IPR003594">
    <property type="entry name" value="HATPase_dom"/>
</dbReference>
<evidence type="ECO:0000256" key="13">
    <source>
        <dbReference type="ARBA" id="ARBA00023136"/>
    </source>
</evidence>
<dbReference type="EC" id="2.7.13.3" evidence="3"/>
<feature type="domain" description="HAMP" evidence="17">
    <location>
        <begin position="182"/>
        <end position="234"/>
    </location>
</feature>
<dbReference type="InterPro" id="IPR036097">
    <property type="entry name" value="HisK_dim/P_sf"/>
</dbReference>
<keyword evidence="4" id="KW-1003">Cell membrane</keyword>
<dbReference type="FunFam" id="1.10.287.130:FF:000001">
    <property type="entry name" value="Two-component sensor histidine kinase"/>
    <property type="match status" value="1"/>
</dbReference>
<dbReference type="GO" id="GO:0005524">
    <property type="term" value="F:ATP binding"/>
    <property type="evidence" value="ECO:0007669"/>
    <property type="project" value="UniProtKB-KW"/>
</dbReference>
<feature type="domain" description="Histidine kinase" evidence="16">
    <location>
        <begin position="242"/>
        <end position="458"/>
    </location>
</feature>
<keyword evidence="6" id="KW-0808">Transferase</keyword>
<dbReference type="CDD" id="cd06225">
    <property type="entry name" value="HAMP"/>
    <property type="match status" value="1"/>
</dbReference>
<sequence>MRNKISVKLGLLFFILILLVEFILFVILYTSISNDRIDEVMEQLLARGNSHRDVLEKNFNASTLDHVALMESEASTDVVILGEESEILAASTEVREEKQAIIETHQAMNHESEEMVEERWKTEPYVATISPILINDQVRGYVYMFSPSEQISDIISQLARQFMLAVAITVVFTMISVMILTKFITKPLIKMKEQTELLSQGKTDIELQYSNKDELGVLAQSIQKLAEDLGRLKEERSEFLSAIAHELRTPLTYLKGYADIVSKPGLSEEQREKYISIIKEESVHLTHMVQELFELAKMDNNSFSMEMQNVNVVPLLHQVKDRLYPVLEEKKMNLMIGSKEEVYARVDPTRFKQVVMNVLDNAIHYSPADTTVQVTVESETDYTKILVQDEGPGVPEEAVDHLFERLYRVEKSRSRAHGGSGLGLSIVKEIIHAHGGEVRARNGSQGGLVVTMKWPKEERK</sequence>
<accession>A0A917B6D5</accession>
<dbReference type="PANTHER" id="PTHR45528">
    <property type="entry name" value="SENSOR HISTIDINE KINASE CPXA"/>
    <property type="match status" value="1"/>
</dbReference>
<dbReference type="AlphaFoldDB" id="A0A917B6D5"/>
<dbReference type="GO" id="GO:0005886">
    <property type="term" value="C:plasma membrane"/>
    <property type="evidence" value="ECO:0007669"/>
    <property type="project" value="UniProtKB-SubCell"/>
</dbReference>
<evidence type="ECO:0000256" key="10">
    <source>
        <dbReference type="ARBA" id="ARBA00022840"/>
    </source>
</evidence>
<evidence type="ECO:0000259" key="16">
    <source>
        <dbReference type="PROSITE" id="PS50109"/>
    </source>
</evidence>
<dbReference type="SMART" id="SM00388">
    <property type="entry name" value="HisKA"/>
    <property type="match status" value="1"/>
</dbReference>
<gene>
    <name evidence="18" type="primary">lcoS</name>
    <name evidence="18" type="ORF">GCM10010954_25560</name>
</gene>
<evidence type="ECO:0000256" key="5">
    <source>
        <dbReference type="ARBA" id="ARBA00022553"/>
    </source>
</evidence>
<dbReference type="CDD" id="cd00082">
    <property type="entry name" value="HisKA"/>
    <property type="match status" value="1"/>
</dbReference>
<dbReference type="Pfam" id="PF00512">
    <property type="entry name" value="HisKA"/>
    <property type="match status" value="1"/>
</dbReference>
<keyword evidence="7 15" id="KW-0812">Transmembrane</keyword>
<evidence type="ECO:0000256" key="14">
    <source>
        <dbReference type="SAM" id="Coils"/>
    </source>
</evidence>
<evidence type="ECO:0000256" key="15">
    <source>
        <dbReference type="SAM" id="Phobius"/>
    </source>
</evidence>
<keyword evidence="11 15" id="KW-1133">Transmembrane helix</keyword>
<evidence type="ECO:0000313" key="19">
    <source>
        <dbReference type="Proteomes" id="UP000660110"/>
    </source>
</evidence>
<evidence type="ECO:0000256" key="7">
    <source>
        <dbReference type="ARBA" id="ARBA00022692"/>
    </source>
</evidence>
<evidence type="ECO:0000313" key="18">
    <source>
        <dbReference type="EMBL" id="GGF25537.1"/>
    </source>
</evidence>
<dbReference type="PRINTS" id="PR00344">
    <property type="entry name" value="BCTRLSENSOR"/>
</dbReference>
<dbReference type="Gene3D" id="3.30.565.10">
    <property type="entry name" value="Histidine kinase-like ATPase, C-terminal domain"/>
    <property type="match status" value="1"/>
</dbReference>
<dbReference type="InterPro" id="IPR050398">
    <property type="entry name" value="HssS/ArlS-like"/>
</dbReference>
<evidence type="ECO:0000256" key="2">
    <source>
        <dbReference type="ARBA" id="ARBA00004651"/>
    </source>
</evidence>
<evidence type="ECO:0000256" key="6">
    <source>
        <dbReference type="ARBA" id="ARBA00022679"/>
    </source>
</evidence>
<evidence type="ECO:0000259" key="17">
    <source>
        <dbReference type="PROSITE" id="PS50885"/>
    </source>
</evidence>
<evidence type="ECO:0000256" key="1">
    <source>
        <dbReference type="ARBA" id="ARBA00000085"/>
    </source>
</evidence>
<dbReference type="InterPro" id="IPR005467">
    <property type="entry name" value="His_kinase_dom"/>
</dbReference>
<proteinExistence type="predicted"/>
<dbReference type="PROSITE" id="PS50885">
    <property type="entry name" value="HAMP"/>
    <property type="match status" value="1"/>
</dbReference>
<dbReference type="PROSITE" id="PS50109">
    <property type="entry name" value="HIS_KIN"/>
    <property type="match status" value="1"/>
</dbReference>
<dbReference type="EMBL" id="BMEL01000003">
    <property type="protein sequence ID" value="GGF25537.1"/>
    <property type="molecule type" value="Genomic_DNA"/>
</dbReference>
<keyword evidence="12" id="KW-0902">Two-component regulatory system</keyword>
<dbReference type="CDD" id="cd00075">
    <property type="entry name" value="HATPase"/>
    <property type="match status" value="1"/>
</dbReference>
<dbReference type="Gene3D" id="1.10.287.130">
    <property type="match status" value="1"/>
</dbReference>
<keyword evidence="8" id="KW-0547">Nucleotide-binding</keyword>
<dbReference type="SUPFAM" id="SSF55874">
    <property type="entry name" value="ATPase domain of HSP90 chaperone/DNA topoisomerase II/histidine kinase"/>
    <property type="match status" value="1"/>
</dbReference>
<keyword evidence="9 18" id="KW-0418">Kinase</keyword>
<dbReference type="SMART" id="SM00304">
    <property type="entry name" value="HAMP"/>
    <property type="match status" value="1"/>
</dbReference>
<dbReference type="Proteomes" id="UP000660110">
    <property type="component" value="Unassembled WGS sequence"/>
</dbReference>
<keyword evidence="19" id="KW-1185">Reference proteome</keyword>
<evidence type="ECO:0000256" key="4">
    <source>
        <dbReference type="ARBA" id="ARBA00022475"/>
    </source>
</evidence>
<dbReference type="FunFam" id="3.30.565.10:FF:000006">
    <property type="entry name" value="Sensor histidine kinase WalK"/>
    <property type="match status" value="1"/>
</dbReference>
<dbReference type="InterPro" id="IPR003661">
    <property type="entry name" value="HisK_dim/P_dom"/>
</dbReference>
<organism evidence="18 19">
    <name type="scientific">Halobacillus andaensis</name>
    <dbReference type="NCBI Taxonomy" id="1176239"/>
    <lineage>
        <taxon>Bacteria</taxon>
        <taxon>Bacillati</taxon>
        <taxon>Bacillota</taxon>
        <taxon>Bacilli</taxon>
        <taxon>Bacillales</taxon>
        <taxon>Bacillaceae</taxon>
        <taxon>Halobacillus</taxon>
    </lineage>
</organism>
<name>A0A917B6D5_HALAA</name>
<protein>
    <recommendedName>
        <fullName evidence="3">histidine kinase</fullName>
        <ecNumber evidence="3">2.7.13.3</ecNumber>
    </recommendedName>
</protein>
<keyword evidence="5" id="KW-0597">Phosphoprotein</keyword>
<feature type="transmembrane region" description="Helical" evidence="15">
    <location>
        <begin position="12"/>
        <end position="32"/>
    </location>
</feature>
<comment type="subcellular location">
    <subcellularLocation>
        <location evidence="2">Cell membrane</location>
        <topology evidence="2">Multi-pass membrane protein</topology>
    </subcellularLocation>
</comment>
<evidence type="ECO:0000256" key="8">
    <source>
        <dbReference type="ARBA" id="ARBA00022741"/>
    </source>
</evidence>